<reference evidence="2 3" key="1">
    <citation type="journal article" date="2016" name="Mol. Biol. Evol.">
        <title>Comparative Genomics of Early-Diverging Mushroom-Forming Fungi Provides Insights into the Origins of Lignocellulose Decay Capabilities.</title>
        <authorList>
            <person name="Nagy L.G."/>
            <person name="Riley R."/>
            <person name="Tritt A."/>
            <person name="Adam C."/>
            <person name="Daum C."/>
            <person name="Floudas D."/>
            <person name="Sun H."/>
            <person name="Yadav J.S."/>
            <person name="Pangilinan J."/>
            <person name="Larsson K.H."/>
            <person name="Matsuura K."/>
            <person name="Barry K."/>
            <person name="Labutti K."/>
            <person name="Kuo R."/>
            <person name="Ohm R.A."/>
            <person name="Bhattacharya S.S."/>
            <person name="Shirouzu T."/>
            <person name="Yoshinaga Y."/>
            <person name="Martin F.M."/>
            <person name="Grigoriev I.V."/>
            <person name="Hibbett D.S."/>
        </authorList>
    </citation>
    <scope>NUCLEOTIDE SEQUENCE [LARGE SCALE GENOMIC DNA]</scope>
    <source>
        <strain evidence="2 3">HHB12029</strain>
    </source>
</reference>
<accession>A0A165M8P4</accession>
<dbReference type="InParanoid" id="A0A165M8P4"/>
<keyword evidence="3" id="KW-1185">Reference proteome</keyword>
<sequence>MSHEENVIRGHKAALSNPRVSDEAKEHSAAVISEFEKSNNATTTREGEIHEHRVLGGYKATLNNPNTSDEAKQKAEAVLEEHGVRV</sequence>
<gene>
    <name evidence="2" type="ORF">EXIGLDRAFT_831911</name>
</gene>
<feature type="region of interest" description="Disordered" evidence="1">
    <location>
        <begin position="1"/>
        <end position="47"/>
    </location>
</feature>
<dbReference type="PANTHER" id="PTHR36576:SF1">
    <property type="entry name" value="UPF0654 PROTEIN C11D3.01C-RELATED"/>
    <property type="match status" value="1"/>
</dbReference>
<evidence type="ECO:0000313" key="2">
    <source>
        <dbReference type="EMBL" id="KZV98916.1"/>
    </source>
</evidence>
<dbReference type="Pfam" id="PF10346">
    <property type="entry name" value="Con-6"/>
    <property type="match status" value="2"/>
</dbReference>
<name>A0A165M8P4_EXIGL</name>
<dbReference type="Proteomes" id="UP000077266">
    <property type="component" value="Unassembled WGS sequence"/>
</dbReference>
<proteinExistence type="predicted"/>
<dbReference type="EMBL" id="KV425914">
    <property type="protein sequence ID" value="KZV98916.1"/>
    <property type="molecule type" value="Genomic_DNA"/>
</dbReference>
<organism evidence="2 3">
    <name type="scientific">Exidia glandulosa HHB12029</name>
    <dbReference type="NCBI Taxonomy" id="1314781"/>
    <lineage>
        <taxon>Eukaryota</taxon>
        <taxon>Fungi</taxon>
        <taxon>Dikarya</taxon>
        <taxon>Basidiomycota</taxon>
        <taxon>Agaricomycotina</taxon>
        <taxon>Agaricomycetes</taxon>
        <taxon>Auriculariales</taxon>
        <taxon>Exidiaceae</taxon>
        <taxon>Exidia</taxon>
    </lineage>
</organism>
<evidence type="ECO:0000256" key="1">
    <source>
        <dbReference type="SAM" id="MobiDB-lite"/>
    </source>
</evidence>
<dbReference type="InterPro" id="IPR052670">
    <property type="entry name" value="UPF0654_domain"/>
</dbReference>
<evidence type="ECO:0000313" key="3">
    <source>
        <dbReference type="Proteomes" id="UP000077266"/>
    </source>
</evidence>
<dbReference type="PANTHER" id="PTHR36576">
    <property type="entry name" value="UPF0654 PROTEIN C11D3.01C-RELATED"/>
    <property type="match status" value="1"/>
</dbReference>
<dbReference type="InterPro" id="IPR018824">
    <property type="entry name" value="Conidiation-specific_6"/>
</dbReference>
<dbReference type="OrthoDB" id="5419162at2759"/>
<protein>
    <recommendedName>
        <fullName evidence="4">Conidiation protein 6</fullName>
    </recommendedName>
</protein>
<dbReference type="GO" id="GO:0005737">
    <property type="term" value="C:cytoplasm"/>
    <property type="evidence" value="ECO:0007669"/>
    <property type="project" value="TreeGrafter"/>
</dbReference>
<dbReference type="AlphaFoldDB" id="A0A165M8P4"/>
<evidence type="ECO:0008006" key="4">
    <source>
        <dbReference type="Google" id="ProtNLM"/>
    </source>
</evidence>